<dbReference type="AlphaFoldDB" id="A0A1G9GQ89"/>
<reference evidence="2 3" key="1">
    <citation type="submission" date="2016-10" db="EMBL/GenBank/DDBJ databases">
        <authorList>
            <person name="de Groot N.N."/>
        </authorList>
    </citation>
    <scope>NUCLEOTIDE SEQUENCE [LARGE SCALE GENOMIC DNA]</scope>
    <source>
        <strain evidence="2 3">CGMCC 4.5727</strain>
    </source>
</reference>
<feature type="compositionally biased region" description="Basic and acidic residues" evidence="1">
    <location>
        <begin position="53"/>
        <end position="66"/>
    </location>
</feature>
<proteinExistence type="predicted"/>
<keyword evidence="3" id="KW-1185">Reference proteome</keyword>
<sequence length="72" mass="7863">MAEQGTNVQRVRFEIETRGRSGLISAENEARTQRALAKAYCDNPAVLRHELAAASKERQADGDGGRGGHARR</sequence>
<dbReference type="Proteomes" id="UP000199155">
    <property type="component" value="Unassembled WGS sequence"/>
</dbReference>
<dbReference type="RefSeq" id="WP_093615830.1">
    <property type="nucleotide sequence ID" value="NZ_FNFF01000016.1"/>
</dbReference>
<protein>
    <submittedName>
        <fullName evidence="2">Uncharacterized protein</fullName>
    </submittedName>
</protein>
<feature type="region of interest" description="Disordered" evidence="1">
    <location>
        <begin position="53"/>
        <end position="72"/>
    </location>
</feature>
<gene>
    <name evidence="2" type="ORF">SAMN05421806_116144</name>
</gene>
<dbReference type="EMBL" id="FNFF01000016">
    <property type="protein sequence ID" value="SDL02849.1"/>
    <property type="molecule type" value="Genomic_DNA"/>
</dbReference>
<dbReference type="STRING" id="417292.SAMN05421806_116144"/>
<evidence type="ECO:0000256" key="1">
    <source>
        <dbReference type="SAM" id="MobiDB-lite"/>
    </source>
</evidence>
<evidence type="ECO:0000313" key="3">
    <source>
        <dbReference type="Proteomes" id="UP000199155"/>
    </source>
</evidence>
<evidence type="ECO:0000313" key="2">
    <source>
        <dbReference type="EMBL" id="SDL02849.1"/>
    </source>
</evidence>
<accession>A0A1G9GQ89</accession>
<name>A0A1G9GQ89_9ACTN</name>
<organism evidence="2 3">
    <name type="scientific">Streptomyces indicus</name>
    <dbReference type="NCBI Taxonomy" id="417292"/>
    <lineage>
        <taxon>Bacteria</taxon>
        <taxon>Bacillati</taxon>
        <taxon>Actinomycetota</taxon>
        <taxon>Actinomycetes</taxon>
        <taxon>Kitasatosporales</taxon>
        <taxon>Streptomycetaceae</taxon>
        <taxon>Streptomyces</taxon>
    </lineage>
</organism>